<proteinExistence type="predicted"/>
<comment type="caution">
    <text evidence="2">The sequence shown here is derived from an EMBL/GenBank/DDBJ whole genome shotgun (WGS) entry which is preliminary data.</text>
</comment>
<evidence type="ECO:0000256" key="1">
    <source>
        <dbReference type="SAM" id="MobiDB-lite"/>
    </source>
</evidence>
<dbReference type="OrthoDB" id="3508621at2759"/>
<keyword evidence="3" id="KW-1185">Reference proteome</keyword>
<accession>A0A168F5C7</accession>
<evidence type="ECO:0000313" key="2">
    <source>
        <dbReference type="EMBL" id="OAA74687.1"/>
    </source>
</evidence>
<protein>
    <submittedName>
        <fullName evidence="2">Uncharacterized protein</fullName>
    </submittedName>
</protein>
<feature type="compositionally biased region" description="Low complexity" evidence="1">
    <location>
        <begin position="98"/>
        <end position="111"/>
    </location>
</feature>
<gene>
    <name evidence="2" type="ORF">LEL_08268</name>
</gene>
<feature type="region of interest" description="Disordered" evidence="1">
    <location>
        <begin position="97"/>
        <end position="130"/>
    </location>
</feature>
<name>A0A168F5C7_CORDF</name>
<reference evidence="2 3" key="1">
    <citation type="journal article" date="2016" name="Genome Biol. Evol.">
        <title>Divergent and convergent evolution of fungal pathogenicity.</title>
        <authorList>
            <person name="Shang Y."/>
            <person name="Xiao G."/>
            <person name="Zheng P."/>
            <person name="Cen K."/>
            <person name="Zhan S."/>
            <person name="Wang C."/>
        </authorList>
    </citation>
    <scope>NUCLEOTIDE SEQUENCE [LARGE SCALE GENOMIC DNA]</scope>
    <source>
        <strain evidence="2 3">RCEF 1005</strain>
    </source>
</reference>
<dbReference type="AlphaFoldDB" id="A0A168F5C7"/>
<dbReference type="EMBL" id="AZHF01000006">
    <property type="protein sequence ID" value="OAA74687.1"/>
    <property type="molecule type" value="Genomic_DNA"/>
</dbReference>
<organism evidence="2 3">
    <name type="scientific">Akanthomyces lecanii RCEF 1005</name>
    <dbReference type="NCBI Taxonomy" id="1081108"/>
    <lineage>
        <taxon>Eukaryota</taxon>
        <taxon>Fungi</taxon>
        <taxon>Dikarya</taxon>
        <taxon>Ascomycota</taxon>
        <taxon>Pezizomycotina</taxon>
        <taxon>Sordariomycetes</taxon>
        <taxon>Hypocreomycetidae</taxon>
        <taxon>Hypocreales</taxon>
        <taxon>Cordycipitaceae</taxon>
        <taxon>Akanthomyces</taxon>
        <taxon>Cordyceps confragosa</taxon>
    </lineage>
</organism>
<evidence type="ECO:0000313" key="3">
    <source>
        <dbReference type="Proteomes" id="UP000076881"/>
    </source>
</evidence>
<sequence>MREQLEQKAQYMSAHATSNIPALVREIKASSSLAAESTKRKATKRRKVSVKTRIQLSQQGNEQVVSGPGLCKVIAIGGCQTTDSTAIGGAAIKDATTEGAANEGVANEGAAQETESRSRDDSLPAPQKTSSMTIIAEVKRMARADANASLRQKILIQESAQMAAWIAAVPMLLG</sequence>
<dbReference type="Proteomes" id="UP000076881">
    <property type="component" value="Unassembled WGS sequence"/>
</dbReference>